<reference evidence="2 3" key="1">
    <citation type="journal article" date="2017" name="BMC Biol.">
        <title>Genomic innovations, transcriptional plasticity and gene loss underlying the evolution and divergence of two highly polyphagous and invasive Helicoverpa pest species.</title>
        <authorList>
            <person name="Pearce S.L."/>
            <person name="Clarke D.F."/>
            <person name="East P.D."/>
            <person name="Elfekih S."/>
            <person name="Gordon K.H."/>
            <person name="Jermiin L.S."/>
            <person name="McGaughran A."/>
            <person name="Oakeshott J.G."/>
            <person name="Papanikolaou A."/>
            <person name="Perera O.P."/>
            <person name="Rane R.V."/>
            <person name="Richards S."/>
            <person name="Tay W.T."/>
            <person name="Walsh T.K."/>
            <person name="Anderson A."/>
            <person name="Anderson C.J."/>
            <person name="Asgari S."/>
            <person name="Board P.G."/>
            <person name="Bretschneider A."/>
            <person name="Campbell P.M."/>
            <person name="Chertemps T."/>
            <person name="Christeller J.T."/>
            <person name="Coppin C.W."/>
            <person name="Downes S.J."/>
            <person name="Duan G."/>
            <person name="Farnsworth C.A."/>
            <person name="Good R.T."/>
            <person name="Han L.B."/>
            <person name="Han Y.C."/>
            <person name="Hatje K."/>
            <person name="Horne I."/>
            <person name="Huang Y.P."/>
            <person name="Hughes D.S."/>
            <person name="Jacquin-Joly E."/>
            <person name="James W."/>
            <person name="Jhangiani S."/>
            <person name="Kollmar M."/>
            <person name="Kuwar S.S."/>
            <person name="Li S."/>
            <person name="Liu N.Y."/>
            <person name="Maibeche M.T."/>
            <person name="Miller J.R."/>
            <person name="Montagne N."/>
            <person name="Perry T."/>
            <person name="Qu J."/>
            <person name="Song S.V."/>
            <person name="Sutton G.G."/>
            <person name="Vogel H."/>
            <person name="Walenz B.P."/>
            <person name="Xu W."/>
            <person name="Zhang H.J."/>
            <person name="Zou Z."/>
            <person name="Batterham P."/>
            <person name="Edwards O.R."/>
            <person name="Feyereisen R."/>
            <person name="Gibbs R.A."/>
            <person name="Heckel D.G."/>
            <person name="McGrath A."/>
            <person name="Robin C."/>
            <person name="Scherer S.E."/>
            <person name="Worley K.C."/>
            <person name="Wu Y.D."/>
        </authorList>
    </citation>
    <scope>NUCLEOTIDE SEQUENCE [LARGE SCALE GENOMIC DNA]</scope>
    <source>
        <strain evidence="2">Harm_GR_Male_#8</strain>
        <tissue evidence="2">Whole organism</tissue>
    </source>
</reference>
<gene>
    <name evidence="2" type="primary">HaOG209989</name>
    <name evidence="2" type="ORF">B5X24_HaOG209989</name>
</gene>
<organism evidence="2 3">
    <name type="scientific">Helicoverpa armigera</name>
    <name type="common">Cotton bollworm</name>
    <name type="synonym">Heliothis armigera</name>
    <dbReference type="NCBI Taxonomy" id="29058"/>
    <lineage>
        <taxon>Eukaryota</taxon>
        <taxon>Metazoa</taxon>
        <taxon>Ecdysozoa</taxon>
        <taxon>Arthropoda</taxon>
        <taxon>Hexapoda</taxon>
        <taxon>Insecta</taxon>
        <taxon>Pterygota</taxon>
        <taxon>Neoptera</taxon>
        <taxon>Endopterygota</taxon>
        <taxon>Lepidoptera</taxon>
        <taxon>Glossata</taxon>
        <taxon>Ditrysia</taxon>
        <taxon>Noctuoidea</taxon>
        <taxon>Noctuidae</taxon>
        <taxon>Heliothinae</taxon>
        <taxon>Helicoverpa</taxon>
    </lineage>
</organism>
<evidence type="ECO:0000313" key="3">
    <source>
        <dbReference type="Proteomes" id="UP000249218"/>
    </source>
</evidence>
<protein>
    <submittedName>
        <fullName evidence="2">Uncharacterized protein</fullName>
    </submittedName>
</protein>
<feature type="compositionally biased region" description="Polar residues" evidence="1">
    <location>
        <begin position="73"/>
        <end position="90"/>
    </location>
</feature>
<dbReference type="Proteomes" id="UP000249218">
    <property type="component" value="Unassembled WGS sequence"/>
</dbReference>
<accession>A0A2W1BFT5</accession>
<dbReference type="OrthoDB" id="6077919at2759"/>
<feature type="compositionally biased region" description="Polar residues" evidence="1">
    <location>
        <begin position="24"/>
        <end position="36"/>
    </location>
</feature>
<feature type="region of interest" description="Disordered" evidence="1">
    <location>
        <begin position="106"/>
        <end position="125"/>
    </location>
</feature>
<feature type="compositionally biased region" description="Basic and acidic residues" evidence="1">
    <location>
        <begin position="54"/>
        <end position="72"/>
    </location>
</feature>
<dbReference type="AlphaFoldDB" id="A0A2W1BFT5"/>
<dbReference type="EMBL" id="KZ150125">
    <property type="protein sequence ID" value="PZC73131.1"/>
    <property type="molecule type" value="Genomic_DNA"/>
</dbReference>
<name>A0A2W1BFT5_HELAM</name>
<proteinExistence type="predicted"/>
<evidence type="ECO:0000256" key="1">
    <source>
        <dbReference type="SAM" id="MobiDB-lite"/>
    </source>
</evidence>
<feature type="region of interest" description="Disordered" evidence="1">
    <location>
        <begin position="1"/>
        <end position="96"/>
    </location>
</feature>
<evidence type="ECO:0000313" key="2">
    <source>
        <dbReference type="EMBL" id="PZC73131.1"/>
    </source>
</evidence>
<sequence>MASRLLFEEDISENNGKNIGILQEPTSQSYNLDDNDQNGRTHTDSNNTEATEMINEKMADETPNNHDVDHNTVDVSNVIQENSTNNTTADTVEKSNGDKVSELLAEQNGITSGSEGVKQKPKKKPSELELLGVDTKTIAEWDAQFDVFGADSQIYRKYKLRKVDQQ</sequence>
<keyword evidence="3" id="KW-1185">Reference proteome</keyword>